<feature type="binding site" evidence="7">
    <location>
        <position position="196"/>
    </location>
    <ligand>
        <name>Zn(2+)</name>
        <dbReference type="ChEBI" id="CHEBI:29105"/>
    </ligand>
</feature>
<organism evidence="8 9">
    <name type="scientific">Cereibacter changlensis JA139</name>
    <dbReference type="NCBI Taxonomy" id="1188249"/>
    <lineage>
        <taxon>Bacteria</taxon>
        <taxon>Pseudomonadati</taxon>
        <taxon>Pseudomonadota</taxon>
        <taxon>Alphaproteobacteria</taxon>
        <taxon>Rhodobacterales</taxon>
        <taxon>Paracoccaceae</taxon>
        <taxon>Cereibacter</taxon>
    </lineage>
</organism>
<dbReference type="InterPro" id="IPR007045">
    <property type="entry name" value="KduI"/>
</dbReference>
<dbReference type="Proteomes" id="UP000241010">
    <property type="component" value="Unassembled WGS sequence"/>
</dbReference>
<proteinExistence type="inferred from homology"/>
<comment type="similarity">
    <text evidence="3 7">Belongs to the KduI family.</text>
</comment>
<protein>
    <recommendedName>
        <fullName evidence="7">4-deoxy-L-threo-5-hexosulose-uronate ketol-isomerase</fullName>
        <ecNumber evidence="7">5.3.1.17</ecNumber>
    </recommendedName>
    <alternativeName>
        <fullName evidence="7">5-keto-4-deoxyuronate isomerase</fullName>
    </alternativeName>
    <alternativeName>
        <fullName evidence="7">DKI isomerase</fullName>
    </alternativeName>
</protein>
<dbReference type="GO" id="GO:0008697">
    <property type="term" value="F:4-deoxy-L-threo-5-hexosulose-uronate ketol-isomerase activity"/>
    <property type="evidence" value="ECO:0007669"/>
    <property type="project" value="UniProtKB-UniRule"/>
</dbReference>
<keyword evidence="9" id="KW-1185">Reference proteome</keyword>
<evidence type="ECO:0000256" key="4">
    <source>
        <dbReference type="ARBA" id="ARBA00022723"/>
    </source>
</evidence>
<dbReference type="GO" id="GO:0045490">
    <property type="term" value="P:pectin catabolic process"/>
    <property type="evidence" value="ECO:0007669"/>
    <property type="project" value="UniProtKB-UniRule"/>
</dbReference>
<reference evidence="8 9" key="1">
    <citation type="submission" date="2018-03" db="EMBL/GenBank/DDBJ databases">
        <title>Cereibacter changlensis.</title>
        <authorList>
            <person name="Meyer T.E."/>
            <person name="Miller S."/>
            <person name="Lodha T."/>
            <person name="Gandham S."/>
            <person name="Chintalapati S."/>
            <person name="Chintalapati V.R."/>
        </authorList>
    </citation>
    <scope>NUCLEOTIDE SEQUENCE [LARGE SCALE GENOMIC DNA]</scope>
    <source>
        <strain evidence="8 9">JA139</strain>
    </source>
</reference>
<keyword evidence="5 7" id="KW-0862">Zinc</keyword>
<dbReference type="OrthoDB" id="9770644at2"/>
<dbReference type="RefSeq" id="WP_107665185.1">
    <property type="nucleotide sequence ID" value="NZ_PZKG01000108.1"/>
</dbReference>
<dbReference type="CDD" id="cd20491">
    <property type="entry name" value="cupin_KduI_C"/>
    <property type="match status" value="1"/>
</dbReference>
<dbReference type="EC" id="5.3.1.17" evidence="7"/>
<gene>
    <name evidence="7" type="primary">kduI</name>
    <name evidence="8" type="ORF">C5F48_17695</name>
</gene>
<evidence type="ECO:0000256" key="3">
    <source>
        <dbReference type="ARBA" id="ARBA00008086"/>
    </source>
</evidence>
<dbReference type="Gene3D" id="2.60.120.10">
    <property type="entry name" value="Jelly Rolls"/>
    <property type="match status" value="1"/>
</dbReference>
<dbReference type="CDD" id="cd20294">
    <property type="entry name" value="cupin_KduI_N"/>
    <property type="match status" value="1"/>
</dbReference>
<dbReference type="AlphaFoldDB" id="A0A2T4JRM5"/>
<dbReference type="GO" id="GO:0008270">
    <property type="term" value="F:zinc ion binding"/>
    <property type="evidence" value="ECO:0007669"/>
    <property type="project" value="UniProtKB-UniRule"/>
</dbReference>
<feature type="binding site" evidence="7">
    <location>
        <position position="203"/>
    </location>
    <ligand>
        <name>Zn(2+)</name>
        <dbReference type="ChEBI" id="CHEBI:29105"/>
    </ligand>
</feature>
<comment type="function">
    <text evidence="7">Catalyzes the isomerization of 5-dehydro-4-deoxy-D-glucuronate to 3-deoxy-D-glycero-2,5-hexodiulosonate.</text>
</comment>
<dbReference type="PANTHER" id="PTHR38461">
    <property type="entry name" value="4-DEOXY-L-THREO-5-HEXOSULOSE-URONATE KETOL-ISOMERASE"/>
    <property type="match status" value="1"/>
</dbReference>
<dbReference type="Gene3D" id="2.60.120.520">
    <property type="entry name" value="pectin degrading enzyme 5-keto 4- deoxyuronate isomerase, domain 1"/>
    <property type="match status" value="1"/>
</dbReference>
<evidence type="ECO:0000256" key="7">
    <source>
        <dbReference type="HAMAP-Rule" id="MF_00687"/>
    </source>
</evidence>
<name>A0A2T4JRM5_9RHOB</name>
<comment type="caution">
    <text evidence="8">The sequence shown here is derived from an EMBL/GenBank/DDBJ whole genome shotgun (WGS) entry which is preliminary data.</text>
</comment>
<feature type="binding site" evidence="7">
    <location>
        <position position="198"/>
    </location>
    <ligand>
        <name>Zn(2+)</name>
        <dbReference type="ChEBI" id="CHEBI:29105"/>
    </ligand>
</feature>
<keyword evidence="6 7" id="KW-0413">Isomerase</keyword>
<keyword evidence="4 7" id="KW-0479">Metal-binding</keyword>
<evidence type="ECO:0000313" key="8">
    <source>
        <dbReference type="EMBL" id="PTE20413.1"/>
    </source>
</evidence>
<dbReference type="EMBL" id="PZKG01000108">
    <property type="protein sequence ID" value="PTE20413.1"/>
    <property type="molecule type" value="Genomic_DNA"/>
</dbReference>
<dbReference type="InterPro" id="IPR021120">
    <property type="entry name" value="KduI/IolB_isomerase"/>
</dbReference>
<dbReference type="HAMAP" id="MF_00687">
    <property type="entry name" value="KduI"/>
    <property type="match status" value="1"/>
</dbReference>
<dbReference type="PIRSF" id="PIRSF006625">
    <property type="entry name" value="KduI"/>
    <property type="match status" value="1"/>
</dbReference>
<dbReference type="GO" id="GO:0042840">
    <property type="term" value="P:D-glucuronate catabolic process"/>
    <property type="evidence" value="ECO:0007669"/>
    <property type="project" value="TreeGrafter"/>
</dbReference>
<evidence type="ECO:0000256" key="5">
    <source>
        <dbReference type="ARBA" id="ARBA00022833"/>
    </source>
</evidence>
<dbReference type="Pfam" id="PF04962">
    <property type="entry name" value="KduI"/>
    <property type="match status" value="1"/>
</dbReference>
<evidence type="ECO:0000313" key="9">
    <source>
        <dbReference type="Proteomes" id="UP000241010"/>
    </source>
</evidence>
<comment type="pathway">
    <text evidence="2 7">Glycan metabolism; pectin degradation; 2-dehydro-3-deoxy-D-gluconate from pectin: step 4/5.</text>
</comment>
<comment type="catalytic activity">
    <reaction evidence="1 7">
        <text>5-dehydro-4-deoxy-D-glucuronate = 3-deoxy-D-glycero-2,5-hexodiulosonate</text>
        <dbReference type="Rhea" id="RHEA:23896"/>
        <dbReference type="ChEBI" id="CHEBI:17117"/>
        <dbReference type="ChEBI" id="CHEBI:29071"/>
        <dbReference type="EC" id="5.3.1.17"/>
    </reaction>
</comment>
<evidence type="ECO:0000256" key="6">
    <source>
        <dbReference type="ARBA" id="ARBA00023235"/>
    </source>
</evidence>
<dbReference type="SUPFAM" id="SSF51182">
    <property type="entry name" value="RmlC-like cupins"/>
    <property type="match status" value="1"/>
</dbReference>
<dbReference type="UniPathway" id="UPA00545">
    <property type="reaction ID" value="UER00826"/>
</dbReference>
<feature type="binding site" evidence="7">
    <location>
        <position position="245"/>
    </location>
    <ligand>
        <name>Zn(2+)</name>
        <dbReference type="ChEBI" id="CHEBI:29105"/>
    </ligand>
</feature>
<evidence type="ECO:0000256" key="1">
    <source>
        <dbReference type="ARBA" id="ARBA00000552"/>
    </source>
</evidence>
<dbReference type="PANTHER" id="PTHR38461:SF1">
    <property type="entry name" value="4-DEOXY-L-THREO-5-HEXOSULOSE-URONATE KETOL-ISOMERASE"/>
    <property type="match status" value="1"/>
</dbReference>
<evidence type="ECO:0000256" key="2">
    <source>
        <dbReference type="ARBA" id="ARBA00005148"/>
    </source>
</evidence>
<sequence>MTQTTPHVEIRHAVDPVTARQLDTQGLRDAFHMPDLFAEGEIRLVYTHYDRMIAGGAVPAGKALVLDHVKQTGTASILDRREMGIVNVGDAGTVSAAGESWEMGRGDVLYLPMGAGPVSFDGAGRFYILSAPAHMAHPARLVTLAEAKKVNMGSAATANERTINQFIHPDVMPSCQLVVGYTQFHGGSVWNTMPAHVHDRRMEVYLYFDMAEDARVFHFMGEPNETRHLVMKNEEAVVSPPWSIHCGAGTGSYTFIWAMAGDNVDYRDVEMVSMEELR</sequence>
<accession>A0A2T4JRM5</accession>
<dbReference type="InterPro" id="IPR011051">
    <property type="entry name" value="RmlC_Cupin_sf"/>
</dbReference>
<dbReference type="GO" id="GO:0019698">
    <property type="term" value="P:D-galacturonate catabolic process"/>
    <property type="evidence" value="ECO:0007669"/>
    <property type="project" value="TreeGrafter"/>
</dbReference>
<dbReference type="InterPro" id="IPR027449">
    <property type="entry name" value="KduI_N"/>
</dbReference>
<dbReference type="InterPro" id="IPR014710">
    <property type="entry name" value="RmlC-like_jellyroll"/>
</dbReference>
<comment type="cofactor">
    <cofactor evidence="7">
        <name>Zn(2+)</name>
        <dbReference type="ChEBI" id="CHEBI:29105"/>
    </cofactor>
    <text evidence="7">Binds 1 zinc ion per subunit.</text>
</comment>
<dbReference type="NCBIfam" id="NF002091">
    <property type="entry name" value="PRK00924.1"/>
    <property type="match status" value="1"/>
</dbReference>